<gene>
    <name evidence="7" type="ORF">COY45_02465</name>
</gene>
<dbReference type="EMBL" id="PFMY01000116">
    <property type="protein sequence ID" value="PIZ27438.1"/>
    <property type="molecule type" value="Genomic_DNA"/>
</dbReference>
<evidence type="ECO:0000256" key="6">
    <source>
        <dbReference type="ARBA" id="ARBA00093790"/>
    </source>
</evidence>
<dbReference type="EC" id="3.1.21.4" evidence="6"/>
<dbReference type="NCBIfam" id="NF045832">
    <property type="entry name" value="restrict_HpyAIV"/>
    <property type="match status" value="1"/>
</dbReference>
<dbReference type="InterPro" id="IPR054784">
    <property type="entry name" value="HpyAIV-type_restriction_enz"/>
</dbReference>
<evidence type="ECO:0000256" key="2">
    <source>
        <dbReference type="ARBA" id="ARBA00022747"/>
    </source>
</evidence>
<keyword evidence="1" id="KW-0540">Nuclease</keyword>
<accession>A0A2M7SW81</accession>
<comment type="catalytic activity">
    <reaction evidence="5">
        <text>Endonucleolytic cleavage of DNA to give specific double-stranded fragments with terminal 5'-phosphates.</text>
        <dbReference type="EC" id="3.1.21.4"/>
    </reaction>
</comment>
<proteinExistence type="predicted"/>
<keyword evidence="4" id="KW-0378">Hydrolase</keyword>
<reference evidence="8" key="1">
    <citation type="submission" date="2017-09" db="EMBL/GenBank/DDBJ databases">
        <title>Depth-based differentiation of microbial function through sediment-hosted aquifers and enrichment of novel symbionts in the deep terrestrial subsurface.</title>
        <authorList>
            <person name="Probst A.J."/>
            <person name="Ladd B."/>
            <person name="Jarett J.K."/>
            <person name="Geller-Mcgrath D.E."/>
            <person name="Sieber C.M.K."/>
            <person name="Emerson J.B."/>
            <person name="Anantharaman K."/>
            <person name="Thomas B.C."/>
            <person name="Malmstrom R."/>
            <person name="Stieglmeier M."/>
            <person name="Klingl A."/>
            <person name="Woyke T."/>
            <person name="Ryan C.M."/>
            <person name="Banfield J.F."/>
        </authorList>
    </citation>
    <scope>NUCLEOTIDE SEQUENCE [LARGE SCALE GENOMIC DNA]</scope>
</reference>
<sequence>MQYEKFKNIFNETIFEESKAVLIEKIAKYPNRYIGLFRPTKPKAKILQNLLQSHEIRFGDAFETIIEEYLREFGYEILEKRFVNSDDDELNLDQCFKADDKVYFIEQKVRDDHDSTKKRGQIANFEKKLSEMVDKYNESNLVGIFYFIDPDLQKNKNYYQAELEKMTRDYGVELHLFYGKELFDFLNRENTWDEILGYLEQWKAEIPDFPETNFDLDAESSFEEIKDLSPSLYRRIFQDDTIFDEIILTLFPEKRTLQLLLDYFRSKASEKIIYRTIADLLQSKL</sequence>
<keyword evidence="2" id="KW-0680">Restriction system</keyword>
<dbReference type="InterPro" id="IPR019045">
    <property type="entry name" value="Restrct_endonuc_II_HinfI"/>
</dbReference>
<dbReference type="GO" id="GO:0004519">
    <property type="term" value="F:endonuclease activity"/>
    <property type="evidence" value="ECO:0007669"/>
    <property type="project" value="UniProtKB-KW"/>
</dbReference>
<name>A0A2M7SW81_9BACT</name>
<evidence type="ECO:0000256" key="3">
    <source>
        <dbReference type="ARBA" id="ARBA00022759"/>
    </source>
</evidence>
<dbReference type="Proteomes" id="UP000231332">
    <property type="component" value="Unassembled WGS sequence"/>
</dbReference>
<protein>
    <recommendedName>
        <fullName evidence="6">type II site-specific deoxyribonuclease</fullName>
        <ecNumber evidence="6">3.1.21.4</ecNumber>
    </recommendedName>
</protein>
<dbReference type="AlphaFoldDB" id="A0A2M7SW81"/>
<evidence type="ECO:0000256" key="1">
    <source>
        <dbReference type="ARBA" id="ARBA00022722"/>
    </source>
</evidence>
<keyword evidence="3 7" id="KW-0255">Endonuclease</keyword>
<dbReference type="Pfam" id="PF09520">
    <property type="entry name" value="RE_TdeIII"/>
    <property type="match status" value="2"/>
</dbReference>
<comment type="caution">
    <text evidence="7">The sequence shown here is derived from an EMBL/GenBank/DDBJ whole genome shotgun (WGS) entry which is preliminary data.</text>
</comment>
<evidence type="ECO:0000256" key="4">
    <source>
        <dbReference type="ARBA" id="ARBA00022801"/>
    </source>
</evidence>
<organism evidence="7 8">
    <name type="scientific">Candidatus Berkelbacteria bacterium CG_4_10_14_0_8_um_filter_42_34</name>
    <dbReference type="NCBI Taxonomy" id="1974502"/>
    <lineage>
        <taxon>Bacteria</taxon>
        <taxon>Candidatus Berkelbacteria</taxon>
    </lineage>
</organism>
<evidence type="ECO:0000313" key="7">
    <source>
        <dbReference type="EMBL" id="PIZ27438.1"/>
    </source>
</evidence>
<evidence type="ECO:0000313" key="8">
    <source>
        <dbReference type="Proteomes" id="UP000231332"/>
    </source>
</evidence>
<evidence type="ECO:0000256" key="5">
    <source>
        <dbReference type="ARBA" id="ARBA00093760"/>
    </source>
</evidence>